<organism evidence="2 3">
    <name type="scientific">Klebsormidium nitens</name>
    <name type="common">Green alga</name>
    <name type="synonym">Ulothrix nitens</name>
    <dbReference type="NCBI Taxonomy" id="105231"/>
    <lineage>
        <taxon>Eukaryota</taxon>
        <taxon>Viridiplantae</taxon>
        <taxon>Streptophyta</taxon>
        <taxon>Klebsormidiophyceae</taxon>
        <taxon>Klebsormidiales</taxon>
        <taxon>Klebsormidiaceae</taxon>
        <taxon>Klebsormidium</taxon>
    </lineage>
</organism>
<feature type="compositionally biased region" description="Polar residues" evidence="1">
    <location>
        <begin position="204"/>
        <end position="234"/>
    </location>
</feature>
<evidence type="ECO:0000256" key="1">
    <source>
        <dbReference type="SAM" id="MobiDB-lite"/>
    </source>
</evidence>
<accession>A0A1Y1IGN2</accession>
<proteinExistence type="predicted"/>
<keyword evidence="3" id="KW-1185">Reference proteome</keyword>
<feature type="compositionally biased region" description="Low complexity" evidence="1">
    <location>
        <begin position="410"/>
        <end position="429"/>
    </location>
</feature>
<feature type="compositionally biased region" description="Basic and acidic residues" evidence="1">
    <location>
        <begin position="22"/>
        <end position="41"/>
    </location>
</feature>
<gene>
    <name evidence="2" type="ORF">KFL_003850070</name>
</gene>
<feature type="compositionally biased region" description="Basic and acidic residues" evidence="1">
    <location>
        <begin position="256"/>
        <end position="269"/>
    </location>
</feature>
<feature type="region of interest" description="Disordered" evidence="1">
    <location>
        <begin position="1"/>
        <end position="368"/>
    </location>
</feature>
<dbReference type="AlphaFoldDB" id="A0A1Y1IGN2"/>
<feature type="compositionally biased region" description="Low complexity" evidence="1">
    <location>
        <begin position="157"/>
        <end position="174"/>
    </location>
</feature>
<feature type="region of interest" description="Disordered" evidence="1">
    <location>
        <begin position="399"/>
        <end position="440"/>
    </location>
</feature>
<dbReference type="EMBL" id="DF237334">
    <property type="protein sequence ID" value="GAQ87886.1"/>
    <property type="molecule type" value="Genomic_DNA"/>
</dbReference>
<feature type="compositionally biased region" description="Polar residues" evidence="1">
    <location>
        <begin position="299"/>
        <end position="316"/>
    </location>
</feature>
<name>A0A1Y1IGN2_KLENI</name>
<feature type="compositionally biased region" description="Basic and acidic residues" evidence="1">
    <location>
        <begin position="278"/>
        <end position="298"/>
    </location>
</feature>
<dbReference type="Proteomes" id="UP000054558">
    <property type="component" value="Unassembled WGS sequence"/>
</dbReference>
<feature type="compositionally biased region" description="Basic and acidic residues" evidence="1">
    <location>
        <begin position="76"/>
        <end position="99"/>
    </location>
</feature>
<protein>
    <submittedName>
        <fullName evidence="2">Uncharacterized protein</fullName>
    </submittedName>
</protein>
<evidence type="ECO:0000313" key="3">
    <source>
        <dbReference type="Proteomes" id="UP000054558"/>
    </source>
</evidence>
<reference evidence="2 3" key="1">
    <citation type="journal article" date="2014" name="Nat. Commun.">
        <title>Klebsormidium flaccidum genome reveals primary factors for plant terrestrial adaptation.</title>
        <authorList>
            <person name="Hori K."/>
            <person name="Maruyama F."/>
            <person name="Fujisawa T."/>
            <person name="Togashi T."/>
            <person name="Yamamoto N."/>
            <person name="Seo M."/>
            <person name="Sato S."/>
            <person name="Yamada T."/>
            <person name="Mori H."/>
            <person name="Tajima N."/>
            <person name="Moriyama T."/>
            <person name="Ikeuchi M."/>
            <person name="Watanabe M."/>
            <person name="Wada H."/>
            <person name="Kobayashi K."/>
            <person name="Saito M."/>
            <person name="Masuda T."/>
            <person name="Sasaki-Sekimoto Y."/>
            <person name="Mashiguchi K."/>
            <person name="Awai K."/>
            <person name="Shimojima M."/>
            <person name="Masuda S."/>
            <person name="Iwai M."/>
            <person name="Nobusawa T."/>
            <person name="Narise T."/>
            <person name="Kondo S."/>
            <person name="Saito H."/>
            <person name="Sato R."/>
            <person name="Murakawa M."/>
            <person name="Ihara Y."/>
            <person name="Oshima-Yamada Y."/>
            <person name="Ohtaka K."/>
            <person name="Satoh M."/>
            <person name="Sonobe K."/>
            <person name="Ishii M."/>
            <person name="Ohtani R."/>
            <person name="Kanamori-Sato M."/>
            <person name="Honoki R."/>
            <person name="Miyazaki D."/>
            <person name="Mochizuki H."/>
            <person name="Umetsu J."/>
            <person name="Higashi K."/>
            <person name="Shibata D."/>
            <person name="Kamiya Y."/>
            <person name="Sato N."/>
            <person name="Nakamura Y."/>
            <person name="Tabata S."/>
            <person name="Ida S."/>
            <person name="Kurokawa K."/>
            <person name="Ohta H."/>
        </authorList>
    </citation>
    <scope>NUCLEOTIDE SEQUENCE [LARGE SCALE GENOMIC DNA]</scope>
    <source>
        <strain evidence="2 3">NIES-2285</strain>
    </source>
</reference>
<evidence type="ECO:0000313" key="2">
    <source>
        <dbReference type="EMBL" id="GAQ87886.1"/>
    </source>
</evidence>
<feature type="compositionally biased region" description="Basic and acidic residues" evidence="1">
    <location>
        <begin position="137"/>
        <end position="149"/>
    </location>
</feature>
<feature type="compositionally biased region" description="Basic and acidic residues" evidence="1">
    <location>
        <begin position="50"/>
        <end position="69"/>
    </location>
</feature>
<feature type="compositionally biased region" description="Basic and acidic residues" evidence="1">
    <location>
        <begin position="356"/>
        <end position="368"/>
    </location>
</feature>
<sequence>MAQRLLRALSPFRRRSAAQKAQEAKEEEERKAQLLKDKEDLEAGGPFSRARTDEERKLQAARRKEHEVARAQLFAGREEAPIKANGIHEGEGRNGEESRTVGSSPSRARGVGPPGKFRDGGPRENGALRQENGTGRFRFENGDAERAQMKESPGNFSPVSPLTAAASSSSSSPSLQGVPMNGTSSPLSDRASPPQGGKPKPSEGSFSSPLSGNPLLSTLSELSKNSVQPTSTAQDAGETKRPLARPLNISFMGSYNRERAESDELKEGARAASPRPRGGADPDVQKELVKTPAREEVKQTSTQVKQHTAEVKQTSLEVKIPEPVEEPEGPTAASPFRLTTSPIYMPPEPKVRRPLPPREEHEDEIPWAKDSMMRRGGWASMIMDESTYNLPRIAVRVSSPDTGLGGGRCPPGLRPRGSLQGTRTAAAAPDTRRRRARSGG</sequence>